<evidence type="ECO:0000259" key="11">
    <source>
        <dbReference type="Pfam" id="PF02870"/>
    </source>
</evidence>
<dbReference type="PANTHER" id="PTHR10815:SF12">
    <property type="entry name" value="METHYLATED-DNA--PROTEIN-CYSTEINE METHYLTRANSFERASE, INDUCIBLE"/>
    <property type="match status" value="1"/>
</dbReference>
<dbReference type="CDD" id="cd06445">
    <property type="entry name" value="ATase"/>
    <property type="match status" value="1"/>
</dbReference>
<dbReference type="SUPFAM" id="SSF53155">
    <property type="entry name" value="Methylated DNA-protein cysteine methyltransferase domain"/>
    <property type="match status" value="1"/>
</dbReference>
<dbReference type="AlphaFoldDB" id="F4LR33"/>
<dbReference type="InterPro" id="IPR023546">
    <property type="entry name" value="MGMT"/>
</dbReference>
<keyword evidence="5 9" id="KW-0808">Transferase</keyword>
<evidence type="ECO:0000256" key="4">
    <source>
        <dbReference type="ARBA" id="ARBA00022603"/>
    </source>
</evidence>
<dbReference type="Pfam" id="PF01035">
    <property type="entry name" value="DNA_binding_1"/>
    <property type="match status" value="1"/>
</dbReference>
<evidence type="ECO:0000256" key="1">
    <source>
        <dbReference type="ARBA" id="ARBA00001286"/>
    </source>
</evidence>
<sequence>MYNYDEYYKGEWVLIKKSAVFWGYFSYKDWEMHLAASPKGLCYVLWSNKPFKVLEIWVNKYFFQADLIYNQDKLEPYMIQLEEYLKGRRHTFDIPLDLQGTCFQISVWKTLLNIPYGTTKTYSQIAREINNPKAVRAVGKAIGANPVSIVVPCHRVIGKDGTLTGFAGGIEIKEKLLRIEGISNIKS</sequence>
<dbReference type="InterPro" id="IPR008332">
    <property type="entry name" value="MethylG_MeTrfase_N"/>
</dbReference>
<dbReference type="InterPro" id="IPR036388">
    <property type="entry name" value="WH-like_DNA-bd_sf"/>
</dbReference>
<comment type="catalytic activity">
    <reaction evidence="8 9">
        <text>a 6-O-methyl-2'-deoxyguanosine in DNA + L-cysteinyl-[protein] = S-methyl-L-cysteinyl-[protein] + a 2'-deoxyguanosine in DNA</text>
        <dbReference type="Rhea" id="RHEA:24000"/>
        <dbReference type="Rhea" id="RHEA-COMP:10131"/>
        <dbReference type="Rhea" id="RHEA-COMP:10132"/>
        <dbReference type="Rhea" id="RHEA-COMP:11367"/>
        <dbReference type="Rhea" id="RHEA-COMP:11368"/>
        <dbReference type="ChEBI" id="CHEBI:29950"/>
        <dbReference type="ChEBI" id="CHEBI:82612"/>
        <dbReference type="ChEBI" id="CHEBI:85445"/>
        <dbReference type="ChEBI" id="CHEBI:85448"/>
        <dbReference type="EC" id="2.1.1.63"/>
    </reaction>
</comment>
<evidence type="ECO:0000256" key="2">
    <source>
        <dbReference type="ARBA" id="ARBA00008711"/>
    </source>
</evidence>
<evidence type="ECO:0000313" key="12">
    <source>
        <dbReference type="EMBL" id="CCP27050.1"/>
    </source>
</evidence>
<evidence type="ECO:0000256" key="9">
    <source>
        <dbReference type="HAMAP-Rule" id="MF_00772"/>
    </source>
</evidence>
<evidence type="ECO:0000256" key="6">
    <source>
        <dbReference type="ARBA" id="ARBA00022763"/>
    </source>
</evidence>
<protein>
    <recommendedName>
        <fullName evidence="9">Methylated-DNA--protein-cysteine methyltransferase</fullName>
        <ecNumber evidence="9">2.1.1.63</ecNumber>
    </recommendedName>
    <alternativeName>
        <fullName evidence="9">6-O-methylguanine-DNA methyltransferase</fullName>
        <shortName evidence="9">MGMT</shortName>
    </alternativeName>
    <alternativeName>
        <fullName evidence="9">O-6-methylguanine-DNA-alkyltransferase</fullName>
    </alternativeName>
</protein>
<dbReference type="HOGENOM" id="CLU_000445_52_2_9"/>
<dbReference type="PROSITE" id="PS00374">
    <property type="entry name" value="MGMT"/>
    <property type="match status" value="1"/>
</dbReference>
<feature type="domain" description="Methylated-DNA-[protein]-cysteine S-methyltransferase DNA binding" evidence="10">
    <location>
        <begin position="103"/>
        <end position="182"/>
    </location>
</feature>
<comment type="miscellaneous">
    <text evidence="9">This enzyme catalyzes only one turnover and therefore is not strictly catalytic. According to one definition, an enzyme is a biocatalyst that acts repeatedly and over many reaction cycles.</text>
</comment>
<accession>L0S196</accession>
<dbReference type="OrthoDB" id="9789813at2"/>
<feature type="domain" description="Methylguanine DNA methyltransferase ribonuclease-like" evidence="11">
    <location>
        <begin position="20"/>
        <end position="98"/>
    </location>
</feature>
<dbReference type="Proteomes" id="UP000010802">
    <property type="component" value="Chromosome"/>
</dbReference>
<keyword evidence="6 9" id="KW-0227">DNA damage</keyword>
<keyword evidence="4 9" id="KW-0489">Methyltransferase</keyword>
<dbReference type="RefSeq" id="WP_013779107.1">
    <property type="nucleotide sequence ID" value="NC_015519.1"/>
</dbReference>
<dbReference type="HAMAP" id="MF_00772">
    <property type="entry name" value="OGT"/>
    <property type="match status" value="1"/>
</dbReference>
<dbReference type="GO" id="GO:0006307">
    <property type="term" value="P:DNA alkylation repair"/>
    <property type="evidence" value="ECO:0007669"/>
    <property type="project" value="UniProtKB-UniRule"/>
</dbReference>
<feature type="active site" description="Nucleophile; methyl group acceptor" evidence="9">
    <location>
        <position position="153"/>
    </location>
</feature>
<dbReference type="EC" id="2.1.1.63" evidence="9"/>
<evidence type="ECO:0000256" key="3">
    <source>
        <dbReference type="ARBA" id="ARBA00022490"/>
    </source>
</evidence>
<comment type="catalytic activity">
    <reaction evidence="1 9">
        <text>a 4-O-methyl-thymidine in DNA + L-cysteinyl-[protein] = a thymidine in DNA + S-methyl-L-cysteinyl-[protein]</text>
        <dbReference type="Rhea" id="RHEA:53428"/>
        <dbReference type="Rhea" id="RHEA-COMP:10131"/>
        <dbReference type="Rhea" id="RHEA-COMP:10132"/>
        <dbReference type="Rhea" id="RHEA-COMP:13555"/>
        <dbReference type="Rhea" id="RHEA-COMP:13556"/>
        <dbReference type="ChEBI" id="CHEBI:29950"/>
        <dbReference type="ChEBI" id="CHEBI:82612"/>
        <dbReference type="ChEBI" id="CHEBI:137386"/>
        <dbReference type="ChEBI" id="CHEBI:137387"/>
        <dbReference type="EC" id="2.1.1.63"/>
    </reaction>
</comment>
<comment type="function">
    <text evidence="9">Involved in the cellular defense against the biological effects of O6-methylguanine (O6-MeG) and O4-methylthymine (O4-MeT) in DNA. Repairs the methylated nucleobase in DNA by stoichiometrically transferring the methyl group to a cysteine residue in the enzyme. This is a suicide reaction: the enzyme is irreversibly inactivated.</text>
</comment>
<keyword evidence="7 9" id="KW-0234">DNA repair</keyword>
<reference evidence="13" key="1">
    <citation type="journal article" date="2013" name="Genome Announc.">
        <title>First genome sequence of a syntrophic acetate-oxidizing bacterium, Tepidanaerobacter acetatoxydans strain Re1.</title>
        <authorList>
            <person name="Manzoor S."/>
            <person name="Bongcam-Rudloff E."/>
            <person name="Schnurer A."/>
            <person name="Muller B."/>
        </authorList>
    </citation>
    <scope>NUCLEOTIDE SEQUENCE [LARGE SCALE GENOMIC DNA]</scope>
    <source>
        <strain evidence="13">Re1</strain>
    </source>
</reference>
<dbReference type="EMBL" id="HF563609">
    <property type="protein sequence ID" value="CCP27050.1"/>
    <property type="molecule type" value="Genomic_DNA"/>
</dbReference>
<dbReference type="FunFam" id="1.10.10.10:FF:000214">
    <property type="entry name" value="Methylated-DNA--protein-cysteine methyltransferase"/>
    <property type="match status" value="1"/>
</dbReference>
<dbReference type="PATRIC" id="fig|1209989.3.peg.2554"/>
<dbReference type="KEGG" id="tae:TepiRe1_2217"/>
<dbReference type="eggNOG" id="COG0350">
    <property type="taxonomic scope" value="Bacteria"/>
</dbReference>
<keyword evidence="3 9" id="KW-0963">Cytoplasm</keyword>
<dbReference type="GO" id="GO:0032259">
    <property type="term" value="P:methylation"/>
    <property type="evidence" value="ECO:0007669"/>
    <property type="project" value="UniProtKB-KW"/>
</dbReference>
<name>F4LR33_TEPAE</name>
<comment type="subcellular location">
    <subcellularLocation>
        <location evidence="9">Cytoplasm</location>
    </subcellularLocation>
</comment>
<evidence type="ECO:0000256" key="8">
    <source>
        <dbReference type="ARBA" id="ARBA00049348"/>
    </source>
</evidence>
<keyword evidence="13" id="KW-1185">Reference proteome</keyword>
<evidence type="ECO:0000256" key="7">
    <source>
        <dbReference type="ARBA" id="ARBA00023204"/>
    </source>
</evidence>
<dbReference type="InterPro" id="IPR014048">
    <property type="entry name" value="MethylDNA_cys_MeTrfase_DNA-bd"/>
</dbReference>
<dbReference type="NCBIfam" id="TIGR00589">
    <property type="entry name" value="ogt"/>
    <property type="match status" value="1"/>
</dbReference>
<organism evidence="12 13">
    <name type="scientific">Tepidanaerobacter acetatoxydans (strain DSM 21804 / JCM 16047 / Re1)</name>
    <dbReference type="NCBI Taxonomy" id="1209989"/>
    <lineage>
        <taxon>Bacteria</taxon>
        <taxon>Bacillati</taxon>
        <taxon>Bacillota</taxon>
        <taxon>Clostridia</taxon>
        <taxon>Thermosediminibacterales</taxon>
        <taxon>Tepidanaerobacteraceae</taxon>
        <taxon>Tepidanaerobacter</taxon>
    </lineage>
</organism>
<accession>F4LR33</accession>
<dbReference type="InterPro" id="IPR001497">
    <property type="entry name" value="MethylDNA_cys_MeTrfase_AS"/>
</dbReference>
<dbReference type="Gene3D" id="3.30.160.70">
    <property type="entry name" value="Methylated DNA-protein cysteine methyltransferase domain"/>
    <property type="match status" value="1"/>
</dbReference>
<dbReference type="Gene3D" id="1.10.10.10">
    <property type="entry name" value="Winged helix-like DNA-binding domain superfamily/Winged helix DNA-binding domain"/>
    <property type="match status" value="1"/>
</dbReference>
<dbReference type="GO" id="GO:0005737">
    <property type="term" value="C:cytoplasm"/>
    <property type="evidence" value="ECO:0007669"/>
    <property type="project" value="UniProtKB-SubCell"/>
</dbReference>
<evidence type="ECO:0000259" key="10">
    <source>
        <dbReference type="Pfam" id="PF01035"/>
    </source>
</evidence>
<dbReference type="STRING" id="1209989.TepRe1_2060"/>
<dbReference type="GO" id="GO:0003908">
    <property type="term" value="F:methylated-DNA-[protein]-cysteine S-methyltransferase activity"/>
    <property type="evidence" value="ECO:0007669"/>
    <property type="project" value="UniProtKB-UniRule"/>
</dbReference>
<comment type="similarity">
    <text evidence="2 9">Belongs to the MGMT family.</text>
</comment>
<dbReference type="InterPro" id="IPR036631">
    <property type="entry name" value="MGMT_N_sf"/>
</dbReference>
<evidence type="ECO:0000256" key="5">
    <source>
        <dbReference type="ARBA" id="ARBA00022679"/>
    </source>
</evidence>
<dbReference type="SUPFAM" id="SSF46767">
    <property type="entry name" value="Methylated DNA-protein cysteine methyltransferase, C-terminal domain"/>
    <property type="match status" value="1"/>
</dbReference>
<proteinExistence type="inferred from homology"/>
<gene>
    <name evidence="12" type="primary">adaB</name>
    <name evidence="12" type="ordered locus">TEPIRE1_2217</name>
</gene>
<dbReference type="Pfam" id="PF02870">
    <property type="entry name" value="Methyltransf_1N"/>
    <property type="match status" value="1"/>
</dbReference>
<dbReference type="InterPro" id="IPR036217">
    <property type="entry name" value="MethylDNA_cys_MeTrfase_DNAb"/>
</dbReference>
<evidence type="ECO:0000313" key="13">
    <source>
        <dbReference type="Proteomes" id="UP000010802"/>
    </source>
</evidence>
<dbReference type="PANTHER" id="PTHR10815">
    <property type="entry name" value="METHYLATED-DNA--PROTEIN-CYSTEINE METHYLTRANSFERASE"/>
    <property type="match status" value="1"/>
</dbReference>
<dbReference type="KEGG" id="tep:TepRe1_2060"/>